<feature type="transmembrane region" description="Helical" evidence="1">
    <location>
        <begin position="139"/>
        <end position="158"/>
    </location>
</feature>
<name>A0A6C0BWN9_9ZZZZ</name>
<organism evidence="2">
    <name type="scientific">viral metagenome</name>
    <dbReference type="NCBI Taxonomy" id="1070528"/>
    <lineage>
        <taxon>unclassified sequences</taxon>
        <taxon>metagenomes</taxon>
        <taxon>organismal metagenomes</taxon>
    </lineage>
</organism>
<protein>
    <recommendedName>
        <fullName evidence="3">Phosphatidic acid phosphatase type 2/haloperoxidase domain-containing protein</fullName>
    </recommendedName>
</protein>
<feature type="transmembrane region" description="Helical" evidence="1">
    <location>
        <begin position="39"/>
        <end position="59"/>
    </location>
</feature>
<feature type="transmembrane region" description="Helical" evidence="1">
    <location>
        <begin position="13"/>
        <end position="32"/>
    </location>
</feature>
<evidence type="ECO:0000256" key="1">
    <source>
        <dbReference type="SAM" id="Phobius"/>
    </source>
</evidence>
<accession>A0A6C0BWN9</accession>
<sequence length="201" mass="21987">MALDLNFVNVVQFFSYISPLLLGFFMVMSSFFNGNIKGLVYLGGAMIAATIGLMLRPIIGSKKDLAASASCDLFEMPFGYNMFNSPSLHSLFIAFTAAYLFMPMITNDLMNYPVIISLVVLFCLDAFTKTQGKCTTGLGVFVGGLMGVVLGLAYWAIFHYAGMKSVLYFEPEGSNNVVCNRPSRQTFKCKVYKGGKLIGSL</sequence>
<keyword evidence="1" id="KW-0472">Membrane</keyword>
<dbReference type="EMBL" id="MN739259">
    <property type="protein sequence ID" value="QHS95858.1"/>
    <property type="molecule type" value="Genomic_DNA"/>
</dbReference>
<proteinExistence type="predicted"/>
<evidence type="ECO:0008006" key="3">
    <source>
        <dbReference type="Google" id="ProtNLM"/>
    </source>
</evidence>
<keyword evidence="1" id="KW-0812">Transmembrane</keyword>
<dbReference type="AlphaFoldDB" id="A0A6C0BWN9"/>
<feature type="transmembrane region" description="Helical" evidence="1">
    <location>
        <begin position="109"/>
        <end position="127"/>
    </location>
</feature>
<reference evidence="2" key="1">
    <citation type="journal article" date="2020" name="Nature">
        <title>Giant virus diversity and host interactions through global metagenomics.</title>
        <authorList>
            <person name="Schulz F."/>
            <person name="Roux S."/>
            <person name="Paez-Espino D."/>
            <person name="Jungbluth S."/>
            <person name="Walsh D.A."/>
            <person name="Denef V.J."/>
            <person name="McMahon K.D."/>
            <person name="Konstantinidis K.T."/>
            <person name="Eloe-Fadrosh E.A."/>
            <person name="Kyrpides N.C."/>
            <person name="Woyke T."/>
        </authorList>
    </citation>
    <scope>NUCLEOTIDE SEQUENCE</scope>
    <source>
        <strain evidence="2">GVMAG-M-3300018868-6</strain>
    </source>
</reference>
<feature type="transmembrane region" description="Helical" evidence="1">
    <location>
        <begin position="79"/>
        <end position="102"/>
    </location>
</feature>
<keyword evidence="1" id="KW-1133">Transmembrane helix</keyword>
<evidence type="ECO:0000313" key="2">
    <source>
        <dbReference type="EMBL" id="QHS95858.1"/>
    </source>
</evidence>